<dbReference type="PANTHER" id="PTHR33021:SF533">
    <property type="entry name" value="PHYTOCYANIN DOMAIN-CONTAINING PROTEIN"/>
    <property type="match status" value="1"/>
</dbReference>
<feature type="domain" description="Phytocyanin" evidence="2">
    <location>
        <begin position="23"/>
        <end position="123"/>
    </location>
</feature>
<accession>A0ABM3I4R0</accession>
<dbReference type="PROSITE" id="PS51485">
    <property type="entry name" value="PHYTOCYANIN"/>
    <property type="match status" value="2"/>
</dbReference>
<dbReference type="RefSeq" id="XP_048320580.2">
    <property type="nucleotide sequence ID" value="XM_048464623.2"/>
</dbReference>
<sequence>MASPQLFIILAIAAIFIPSISAVEFVVGDDKGWTVNFDYQSLAQGKVFRVGDTLVFKYPQGAHNVLRVNGTGFQQCQAPEGTEALTSGNDVITLATPGRKWYICGVSRHCEVGNQKLFITVLPQQLSPVYSPAPSPSPTLAKEFVVGDEKGWTINFDYQAWAEGKDFRVGDRLIFKYTVGAHNVLRVDGNGFQQCAAPAGTEALATGNDVIMLSTPGRKWYICNVGQHCEAGKQKLAITVLPLSEAPASLPSSGGGSGGGALPPSEATGTIASKYYAWMTAALSLLMMALV</sequence>
<dbReference type="InterPro" id="IPR039391">
    <property type="entry name" value="Phytocyanin-like"/>
</dbReference>
<feature type="domain" description="Phytocyanin" evidence="2">
    <location>
        <begin position="142"/>
        <end position="242"/>
    </location>
</feature>
<dbReference type="Gene3D" id="2.60.40.420">
    <property type="entry name" value="Cupredoxins - blue copper proteins"/>
    <property type="match status" value="2"/>
</dbReference>
<name>A0ABM3I4R0_ZIZJJ</name>
<dbReference type="CDD" id="cd04216">
    <property type="entry name" value="Phytocyanin"/>
    <property type="match status" value="2"/>
</dbReference>
<dbReference type="PANTHER" id="PTHR33021">
    <property type="entry name" value="BLUE COPPER PROTEIN"/>
    <property type="match status" value="1"/>
</dbReference>
<keyword evidence="3" id="KW-1185">Reference proteome</keyword>
<evidence type="ECO:0000313" key="3">
    <source>
        <dbReference type="Proteomes" id="UP001652623"/>
    </source>
</evidence>
<reference evidence="4" key="1">
    <citation type="submission" date="2025-08" db="UniProtKB">
        <authorList>
            <consortium name="RefSeq"/>
        </authorList>
    </citation>
    <scope>IDENTIFICATION</scope>
    <source>
        <tissue evidence="4">Seedling</tissue>
    </source>
</reference>
<gene>
    <name evidence="4" type="primary">LOC107434617</name>
</gene>
<protein>
    <submittedName>
        <fullName evidence="4">Blue copper protein</fullName>
    </submittedName>
</protein>
<proteinExistence type="predicted"/>
<dbReference type="Proteomes" id="UP001652623">
    <property type="component" value="Chromosome 6"/>
</dbReference>
<dbReference type="InterPro" id="IPR008972">
    <property type="entry name" value="Cupredoxin"/>
</dbReference>
<feature type="signal peptide" evidence="1">
    <location>
        <begin position="1"/>
        <end position="22"/>
    </location>
</feature>
<evidence type="ECO:0000313" key="4">
    <source>
        <dbReference type="RefSeq" id="XP_048320580.2"/>
    </source>
</evidence>
<organism evidence="3 4">
    <name type="scientific">Ziziphus jujuba</name>
    <name type="common">Chinese jujube</name>
    <name type="synonym">Ziziphus sativa</name>
    <dbReference type="NCBI Taxonomy" id="326968"/>
    <lineage>
        <taxon>Eukaryota</taxon>
        <taxon>Viridiplantae</taxon>
        <taxon>Streptophyta</taxon>
        <taxon>Embryophyta</taxon>
        <taxon>Tracheophyta</taxon>
        <taxon>Spermatophyta</taxon>
        <taxon>Magnoliopsida</taxon>
        <taxon>eudicotyledons</taxon>
        <taxon>Gunneridae</taxon>
        <taxon>Pentapetalae</taxon>
        <taxon>rosids</taxon>
        <taxon>fabids</taxon>
        <taxon>Rosales</taxon>
        <taxon>Rhamnaceae</taxon>
        <taxon>Paliureae</taxon>
        <taxon>Ziziphus</taxon>
    </lineage>
</organism>
<dbReference type="SUPFAM" id="SSF49503">
    <property type="entry name" value="Cupredoxins"/>
    <property type="match status" value="2"/>
</dbReference>
<evidence type="ECO:0000259" key="2">
    <source>
        <dbReference type="PROSITE" id="PS51485"/>
    </source>
</evidence>
<feature type="chain" id="PRO_5046452400" evidence="1">
    <location>
        <begin position="23"/>
        <end position="291"/>
    </location>
</feature>
<evidence type="ECO:0000256" key="1">
    <source>
        <dbReference type="SAM" id="SignalP"/>
    </source>
</evidence>
<dbReference type="GeneID" id="107434617"/>
<dbReference type="InterPro" id="IPR003245">
    <property type="entry name" value="Phytocyanin_dom"/>
</dbReference>
<keyword evidence="1" id="KW-0732">Signal</keyword>
<dbReference type="Pfam" id="PF02298">
    <property type="entry name" value="Cu_bind_like"/>
    <property type="match status" value="2"/>
</dbReference>